<dbReference type="RefSeq" id="WP_136777143.1">
    <property type="nucleotide sequence ID" value="NZ_SUPK01000003.1"/>
</dbReference>
<evidence type="ECO:0000256" key="1">
    <source>
        <dbReference type="ARBA" id="ARBA00005395"/>
    </source>
</evidence>
<dbReference type="PROSITE" id="PS51186">
    <property type="entry name" value="GNAT"/>
    <property type="match status" value="1"/>
</dbReference>
<dbReference type="GO" id="GO:0008080">
    <property type="term" value="F:N-acetyltransferase activity"/>
    <property type="evidence" value="ECO:0007669"/>
    <property type="project" value="InterPro"/>
</dbReference>
<dbReference type="InterPro" id="IPR000182">
    <property type="entry name" value="GNAT_dom"/>
</dbReference>
<dbReference type="Pfam" id="PF00583">
    <property type="entry name" value="Acetyltransf_1"/>
    <property type="match status" value="1"/>
</dbReference>
<dbReference type="SUPFAM" id="SSF55729">
    <property type="entry name" value="Acyl-CoA N-acyltransferases (Nat)"/>
    <property type="match status" value="1"/>
</dbReference>
<dbReference type="Proteomes" id="UP000309673">
    <property type="component" value="Unassembled WGS sequence"/>
</dbReference>
<sequence length="177" mass="20110">MKESRIRPSDAINPVFRSMTLDDIGQIVQIERESFTSPWSEEAFRTELTQNLFARYMVMEWEGVILGYGGMWIIVDEAHVTNIAVQERFRGMGLGERLLRELMRTAVWLGARRMTLEVRVSNETAQSLYRKLGFQPSGLRPGYYSDNREDALIMWAELAAGAEEAAGAAESPEGEQE</sequence>
<keyword evidence="3 6" id="KW-0808">Transferase</keyword>
<dbReference type="AlphaFoldDB" id="A0A4U0FEI1"/>
<dbReference type="CDD" id="cd04301">
    <property type="entry name" value="NAT_SF"/>
    <property type="match status" value="1"/>
</dbReference>
<evidence type="ECO:0000256" key="3">
    <source>
        <dbReference type="ARBA" id="ARBA00022679"/>
    </source>
</evidence>
<keyword evidence="2" id="KW-0963">Cytoplasm</keyword>
<dbReference type="Gene3D" id="3.40.630.30">
    <property type="match status" value="1"/>
</dbReference>
<dbReference type="OrthoDB" id="9794566at2"/>
<dbReference type="EMBL" id="SUPK01000003">
    <property type="protein sequence ID" value="TJY42724.1"/>
    <property type="molecule type" value="Genomic_DNA"/>
</dbReference>
<dbReference type="PANTHER" id="PTHR43420:SF44">
    <property type="entry name" value="ACETYLTRANSFERASE YPEA"/>
    <property type="match status" value="1"/>
</dbReference>
<evidence type="ECO:0000256" key="2">
    <source>
        <dbReference type="ARBA" id="ARBA00022490"/>
    </source>
</evidence>
<dbReference type="InterPro" id="IPR016181">
    <property type="entry name" value="Acyl_CoA_acyltransferase"/>
</dbReference>
<dbReference type="PANTHER" id="PTHR43420">
    <property type="entry name" value="ACETYLTRANSFERASE"/>
    <property type="match status" value="1"/>
</dbReference>
<dbReference type="NCBIfam" id="TIGR01575">
    <property type="entry name" value="rimI"/>
    <property type="match status" value="1"/>
</dbReference>
<comment type="caution">
    <text evidence="6">The sequence shown here is derived from an EMBL/GenBank/DDBJ whole genome shotgun (WGS) entry which is preliminary data.</text>
</comment>
<evidence type="ECO:0000256" key="4">
    <source>
        <dbReference type="ARBA" id="ARBA00023315"/>
    </source>
</evidence>
<protein>
    <submittedName>
        <fullName evidence="6">Ribosomal-protein-alanine N-acetyltransferase</fullName>
    </submittedName>
</protein>
<evidence type="ECO:0000313" key="7">
    <source>
        <dbReference type="Proteomes" id="UP000309673"/>
    </source>
</evidence>
<name>A0A4U0FEI1_9BACL</name>
<reference evidence="6 7" key="1">
    <citation type="submission" date="2019-04" db="EMBL/GenBank/DDBJ databases">
        <title>Cohnella sp. nov., isolated from soil.</title>
        <authorList>
            <person name="Kim W."/>
        </authorList>
    </citation>
    <scope>NUCLEOTIDE SEQUENCE [LARGE SCALE GENOMIC DNA]</scope>
    <source>
        <strain evidence="6 7">CAU 1483</strain>
    </source>
</reference>
<evidence type="ECO:0000259" key="5">
    <source>
        <dbReference type="PROSITE" id="PS51186"/>
    </source>
</evidence>
<proteinExistence type="inferred from homology"/>
<keyword evidence="7" id="KW-1185">Reference proteome</keyword>
<keyword evidence="4" id="KW-0012">Acyltransferase</keyword>
<organism evidence="6 7">
    <name type="scientific">Cohnella pontilimi</name>
    <dbReference type="NCBI Taxonomy" id="2564100"/>
    <lineage>
        <taxon>Bacteria</taxon>
        <taxon>Bacillati</taxon>
        <taxon>Bacillota</taxon>
        <taxon>Bacilli</taxon>
        <taxon>Bacillales</taxon>
        <taxon>Paenibacillaceae</taxon>
        <taxon>Cohnella</taxon>
    </lineage>
</organism>
<evidence type="ECO:0000313" key="6">
    <source>
        <dbReference type="EMBL" id="TJY42724.1"/>
    </source>
</evidence>
<comment type="similarity">
    <text evidence="1">Belongs to the acetyltransferase family. RimI subfamily.</text>
</comment>
<feature type="domain" description="N-acetyltransferase" evidence="5">
    <location>
        <begin position="14"/>
        <end position="159"/>
    </location>
</feature>
<accession>A0A4U0FEI1</accession>
<dbReference type="InterPro" id="IPR050680">
    <property type="entry name" value="YpeA/RimI_acetyltransf"/>
</dbReference>
<gene>
    <name evidence="6" type="primary">rimI</name>
    <name evidence="6" type="ORF">E5161_07730</name>
</gene>
<dbReference type="InterPro" id="IPR006464">
    <property type="entry name" value="AcTrfase_RimI/Ard1"/>
</dbReference>